<keyword evidence="1" id="KW-0472">Membrane</keyword>
<feature type="transmembrane region" description="Helical" evidence="1">
    <location>
        <begin position="167"/>
        <end position="197"/>
    </location>
</feature>
<gene>
    <name evidence="2" type="ORF">GU243_13570</name>
</gene>
<dbReference type="EMBL" id="CP047898">
    <property type="protein sequence ID" value="QHK20589.1"/>
    <property type="molecule type" value="Genomic_DNA"/>
</dbReference>
<dbReference type="AlphaFoldDB" id="A0A6P1NLW6"/>
<sequence>MTTLKGYGASRSRPEGLAAASLGLLRYPSSLFLANIAAILFLLPVVTWLSGLVGATRVLRSIGHTDDEAFLGVVRSVRKSWRRDLPAAAGIPLAFGMVTANMLWLAGHPTSMSVVLLGAQLPILLALLAFAMNYIVLASEPDNDALTAGVMVKSAVRAALRRPGRSLLAIVVGVACVPVMVLPPLTIACGLTLPVWFINAVLTARRPAAPNATARRREVPPSSVPVPK</sequence>
<feature type="transmembrane region" description="Helical" evidence="1">
    <location>
        <begin position="85"/>
        <end position="106"/>
    </location>
</feature>
<feature type="transmembrane region" description="Helical" evidence="1">
    <location>
        <begin position="112"/>
        <end position="136"/>
    </location>
</feature>
<accession>A0A6P1NLW6</accession>
<protein>
    <recommendedName>
        <fullName evidence="4">DUF624 domain-containing protein</fullName>
    </recommendedName>
</protein>
<organism evidence="2 3">
    <name type="scientific">Pseudarthrobacter psychrotolerans</name>
    <dbReference type="NCBI Taxonomy" id="2697569"/>
    <lineage>
        <taxon>Bacteria</taxon>
        <taxon>Bacillati</taxon>
        <taxon>Actinomycetota</taxon>
        <taxon>Actinomycetes</taxon>
        <taxon>Micrococcales</taxon>
        <taxon>Micrococcaceae</taxon>
        <taxon>Pseudarthrobacter</taxon>
    </lineage>
</organism>
<evidence type="ECO:0000256" key="1">
    <source>
        <dbReference type="SAM" id="Phobius"/>
    </source>
</evidence>
<evidence type="ECO:0008006" key="4">
    <source>
        <dbReference type="Google" id="ProtNLM"/>
    </source>
</evidence>
<proteinExistence type="predicted"/>
<name>A0A6P1NLW6_9MICC</name>
<keyword evidence="3" id="KW-1185">Reference proteome</keyword>
<dbReference type="KEGG" id="psey:GU243_13570"/>
<keyword evidence="1" id="KW-0812">Transmembrane</keyword>
<dbReference type="Proteomes" id="UP000464186">
    <property type="component" value="Chromosome"/>
</dbReference>
<keyword evidence="1" id="KW-1133">Transmembrane helix</keyword>
<feature type="transmembrane region" description="Helical" evidence="1">
    <location>
        <begin position="31"/>
        <end position="53"/>
    </location>
</feature>
<evidence type="ECO:0000313" key="3">
    <source>
        <dbReference type="Proteomes" id="UP000464186"/>
    </source>
</evidence>
<reference evidence="2 3" key="1">
    <citation type="submission" date="2020-01" db="EMBL/GenBank/DDBJ databases">
        <title>Pseudarthrobacter psychrotolerans sp. nov., isolated from antarctic soil.</title>
        <authorList>
            <person name="Shin Y."/>
            <person name="Park W."/>
        </authorList>
    </citation>
    <scope>NUCLEOTIDE SEQUENCE [LARGE SCALE GENOMIC DNA]</scope>
    <source>
        <strain evidence="2 3">YJ56</strain>
    </source>
</reference>
<evidence type="ECO:0000313" key="2">
    <source>
        <dbReference type="EMBL" id="QHK20589.1"/>
    </source>
</evidence>